<keyword evidence="2" id="KW-1185">Reference proteome</keyword>
<dbReference type="AlphaFoldDB" id="J9D6P4"/>
<name>J9D6P4_EDHAE</name>
<dbReference type="VEuPathDB" id="MicrosporidiaDB:EDEG_02221"/>
<dbReference type="SUPFAM" id="SSF64356">
    <property type="entry name" value="SNARE-like"/>
    <property type="match status" value="1"/>
</dbReference>
<dbReference type="InParanoid" id="J9D6P4"/>
<reference evidence="1 2" key="1">
    <citation type="submission" date="2011-08" db="EMBL/GenBank/DDBJ databases">
        <authorList>
            <person name="Liu Z.J."/>
            <person name="Shi F.L."/>
            <person name="Lu J.Q."/>
            <person name="Li M."/>
            <person name="Wang Z.L."/>
        </authorList>
    </citation>
    <scope>NUCLEOTIDE SEQUENCE [LARGE SCALE GENOMIC DNA]</scope>
    <source>
        <strain evidence="1 2">USNM 41457</strain>
    </source>
</reference>
<dbReference type="EMBL" id="AFBI03000037">
    <property type="protein sequence ID" value="EJW03456.1"/>
    <property type="molecule type" value="Genomic_DNA"/>
</dbReference>
<reference evidence="2" key="2">
    <citation type="submission" date="2015-07" db="EMBL/GenBank/DDBJ databases">
        <title>Contrasting host-pathogen interactions and genome evolution in two generalist and specialist microsporidian pathogens of mosquitoes.</title>
        <authorList>
            <consortium name="The Broad Institute Genomics Platform"/>
            <consortium name="The Broad Institute Genome Sequencing Center for Infectious Disease"/>
            <person name="Cuomo C.A."/>
            <person name="Sanscrainte N.D."/>
            <person name="Goldberg J.M."/>
            <person name="Heiman D."/>
            <person name="Young S."/>
            <person name="Zeng Q."/>
            <person name="Becnel J.J."/>
            <person name="Birren B.W."/>
        </authorList>
    </citation>
    <scope>NUCLEOTIDE SEQUENCE [LARGE SCALE GENOMIC DNA]</scope>
    <source>
        <strain evidence="2">USNM 41457</strain>
    </source>
</reference>
<proteinExistence type="predicted"/>
<comment type="caution">
    <text evidence="1">The sequence shown here is derived from an EMBL/GenBank/DDBJ whole genome shotgun (WGS) entry which is preliminary data.</text>
</comment>
<dbReference type="InterPro" id="IPR011012">
    <property type="entry name" value="Longin-like_dom_sf"/>
</dbReference>
<evidence type="ECO:0000313" key="2">
    <source>
        <dbReference type="Proteomes" id="UP000003163"/>
    </source>
</evidence>
<protein>
    <recommendedName>
        <fullName evidence="3">Coatomer subunit zeta</fullName>
    </recommendedName>
</protein>
<dbReference type="Proteomes" id="UP000003163">
    <property type="component" value="Unassembled WGS sequence"/>
</dbReference>
<evidence type="ECO:0000313" key="1">
    <source>
        <dbReference type="EMBL" id="EJW03456.1"/>
    </source>
</evidence>
<sequence length="151" mass="17509">MIHQFTLFTSKDEIKLTRAYSSTILSPHQITTLLRTEKFDCFFVKITSEAKHILKRYNKSGMLVLVTTSLDENEFLVLELMDMFILSMSEAIFKKVNFEGKHMIKDIDRILMCNFDFVLRLVDAFIVDGKVLVTSVDDIVERANIQSKISF</sequence>
<dbReference type="Gene3D" id="3.30.450.60">
    <property type="match status" value="1"/>
</dbReference>
<gene>
    <name evidence="1" type="ORF">EDEG_02221</name>
</gene>
<organism evidence="1 2">
    <name type="scientific">Edhazardia aedis (strain USNM 41457)</name>
    <name type="common">Microsporidian parasite</name>
    <dbReference type="NCBI Taxonomy" id="1003232"/>
    <lineage>
        <taxon>Eukaryota</taxon>
        <taxon>Fungi</taxon>
        <taxon>Fungi incertae sedis</taxon>
        <taxon>Microsporidia</taxon>
        <taxon>Edhazardia</taxon>
    </lineage>
</organism>
<evidence type="ECO:0008006" key="3">
    <source>
        <dbReference type="Google" id="ProtNLM"/>
    </source>
</evidence>
<accession>J9D6P4</accession>
<dbReference type="HOGENOM" id="CLU_1731435_0_0_1"/>